<proteinExistence type="predicted"/>
<name>A0A8T0HA08_CERPU</name>
<comment type="caution">
    <text evidence="1">The sequence shown here is derived from an EMBL/GenBank/DDBJ whole genome shotgun (WGS) entry which is preliminary data.</text>
</comment>
<keyword evidence="2" id="KW-1185">Reference proteome</keyword>
<sequence length="118" mass="12861">MQTQHFRKCDTFCTGHHSRLVEGTKQSDRSDASSGGKVVEFGGLAEMVVSLQVACRDLGTHFQRRPCSENILGTCTHLSGTCQTRPRHFHTIGCAAANLGPGEGALRWAKITPTTLEY</sequence>
<gene>
    <name evidence="1" type="ORF">KC19_7G118100</name>
</gene>
<dbReference type="Proteomes" id="UP000822688">
    <property type="component" value="Chromosome 7"/>
</dbReference>
<dbReference type="AlphaFoldDB" id="A0A8T0HA08"/>
<accession>A0A8T0HA08</accession>
<dbReference type="EMBL" id="CM026428">
    <property type="protein sequence ID" value="KAG0567198.1"/>
    <property type="molecule type" value="Genomic_DNA"/>
</dbReference>
<evidence type="ECO:0000313" key="1">
    <source>
        <dbReference type="EMBL" id="KAG0567198.1"/>
    </source>
</evidence>
<reference evidence="1" key="1">
    <citation type="submission" date="2020-06" db="EMBL/GenBank/DDBJ databases">
        <title>WGS assembly of Ceratodon purpureus strain R40.</title>
        <authorList>
            <person name="Carey S.B."/>
            <person name="Jenkins J."/>
            <person name="Shu S."/>
            <person name="Lovell J.T."/>
            <person name="Sreedasyam A."/>
            <person name="Maumus F."/>
            <person name="Tiley G.P."/>
            <person name="Fernandez-Pozo N."/>
            <person name="Barry K."/>
            <person name="Chen C."/>
            <person name="Wang M."/>
            <person name="Lipzen A."/>
            <person name="Daum C."/>
            <person name="Saski C.A."/>
            <person name="Payton A.C."/>
            <person name="Mcbreen J.C."/>
            <person name="Conrad R.E."/>
            <person name="Kollar L.M."/>
            <person name="Olsson S."/>
            <person name="Huttunen S."/>
            <person name="Landis J.B."/>
            <person name="Wickett N.J."/>
            <person name="Johnson M.G."/>
            <person name="Rensing S.A."/>
            <person name="Grimwood J."/>
            <person name="Schmutz J."/>
            <person name="Mcdaniel S.F."/>
        </authorList>
    </citation>
    <scope>NUCLEOTIDE SEQUENCE</scope>
    <source>
        <strain evidence="1">R40</strain>
    </source>
</reference>
<protein>
    <submittedName>
        <fullName evidence="1">Uncharacterized protein</fullName>
    </submittedName>
</protein>
<evidence type="ECO:0000313" key="2">
    <source>
        <dbReference type="Proteomes" id="UP000822688"/>
    </source>
</evidence>
<organism evidence="1 2">
    <name type="scientific">Ceratodon purpureus</name>
    <name type="common">Fire moss</name>
    <name type="synonym">Dicranum purpureum</name>
    <dbReference type="NCBI Taxonomy" id="3225"/>
    <lineage>
        <taxon>Eukaryota</taxon>
        <taxon>Viridiplantae</taxon>
        <taxon>Streptophyta</taxon>
        <taxon>Embryophyta</taxon>
        <taxon>Bryophyta</taxon>
        <taxon>Bryophytina</taxon>
        <taxon>Bryopsida</taxon>
        <taxon>Dicranidae</taxon>
        <taxon>Pseudoditrichales</taxon>
        <taxon>Ditrichaceae</taxon>
        <taxon>Ceratodon</taxon>
    </lineage>
</organism>